<organism evidence="1 2">
    <name type="scientific">Roseimaritima ulvae</name>
    <dbReference type="NCBI Taxonomy" id="980254"/>
    <lineage>
        <taxon>Bacteria</taxon>
        <taxon>Pseudomonadati</taxon>
        <taxon>Planctomycetota</taxon>
        <taxon>Planctomycetia</taxon>
        <taxon>Pirellulales</taxon>
        <taxon>Pirellulaceae</taxon>
        <taxon>Roseimaritima</taxon>
    </lineage>
</organism>
<accession>A0A5B9QQM3</accession>
<dbReference type="EMBL" id="CP042914">
    <property type="protein sequence ID" value="QEG40222.1"/>
    <property type="molecule type" value="Genomic_DNA"/>
</dbReference>
<keyword evidence="2" id="KW-1185">Reference proteome</keyword>
<name>A0A5B9QQM3_9BACT</name>
<dbReference type="Proteomes" id="UP000325286">
    <property type="component" value="Chromosome"/>
</dbReference>
<evidence type="ECO:0000313" key="1">
    <source>
        <dbReference type="EMBL" id="QEG40222.1"/>
    </source>
</evidence>
<dbReference type="KEGG" id="rul:UC8_22290"/>
<protein>
    <submittedName>
        <fullName evidence="1">Uncharacterized protein</fullName>
    </submittedName>
</protein>
<sequence length="428" mass="45845">MMQPSLIGIIADGNQPTGFPAAAIIKTHIDAFDAITTNWKIYSMLAAFRSRPLAIPSAFCRSCLGTLVVLWLISGPGFAQSTQRDFEVRLAAAHQSRFSGRSLRDTLDILSQTTHVTYWLDRRVDSAQTVNVPAAGPTVEQAFSNIAAAAGLVSLPIDNLVLVGRADWVDRAGTLVLAAGSGAQPGDEGQAGAAVRATSSERPVAIRWPLLTTPDEALTEVAEALNVDVGSLRLPHDLWPAFSNTSIRATTLLTLIGCEFDRWLRLDDDGSLRADAFPEEVSIEKAYPAGLVAAAKGEILQIDAEALLTEQGNQTIVRSGGRVHRLLSVRKRLGRRPAGRPRPGPAVAVEDKRFTIHWQDAPAGAALRSLAQAGGWTLVMSSASGENAARLINLKAEETPLKELVNKVAEQVDLSASWDGDMLSIDVR</sequence>
<gene>
    <name evidence="1" type="ORF">UC8_22290</name>
</gene>
<evidence type="ECO:0000313" key="2">
    <source>
        <dbReference type="Proteomes" id="UP000325286"/>
    </source>
</evidence>
<dbReference type="AlphaFoldDB" id="A0A5B9QQM3"/>
<proteinExistence type="predicted"/>
<reference evidence="1 2" key="1">
    <citation type="submission" date="2019-08" db="EMBL/GenBank/DDBJ databases">
        <title>Deep-cultivation of Planctomycetes and their phenomic and genomic characterization uncovers novel biology.</title>
        <authorList>
            <person name="Wiegand S."/>
            <person name="Jogler M."/>
            <person name="Boedeker C."/>
            <person name="Pinto D."/>
            <person name="Vollmers J."/>
            <person name="Rivas-Marin E."/>
            <person name="Kohn T."/>
            <person name="Peeters S.H."/>
            <person name="Heuer A."/>
            <person name="Rast P."/>
            <person name="Oberbeckmann S."/>
            <person name="Bunk B."/>
            <person name="Jeske O."/>
            <person name="Meyerdierks A."/>
            <person name="Storesund J.E."/>
            <person name="Kallscheuer N."/>
            <person name="Luecker S."/>
            <person name="Lage O.M."/>
            <person name="Pohl T."/>
            <person name="Merkel B.J."/>
            <person name="Hornburger P."/>
            <person name="Mueller R.-W."/>
            <person name="Bruemmer F."/>
            <person name="Labrenz M."/>
            <person name="Spormann A.M."/>
            <person name="Op den Camp H."/>
            <person name="Overmann J."/>
            <person name="Amann R."/>
            <person name="Jetten M.S.M."/>
            <person name="Mascher T."/>
            <person name="Medema M.H."/>
            <person name="Devos D.P."/>
            <person name="Kaster A.-K."/>
            <person name="Ovreas L."/>
            <person name="Rohde M."/>
            <person name="Galperin M.Y."/>
            <person name="Jogler C."/>
        </authorList>
    </citation>
    <scope>NUCLEOTIDE SEQUENCE [LARGE SCALE GENOMIC DNA]</scope>
    <source>
        <strain evidence="1 2">UC8</strain>
    </source>
</reference>